<proteinExistence type="predicted"/>
<gene>
    <name evidence="1" type="ORF">LPLAT_LOCUS9369</name>
</gene>
<name>A0AAV2NVK9_9HYME</name>
<dbReference type="AlphaFoldDB" id="A0AAV2NVK9"/>
<dbReference type="Proteomes" id="UP001497644">
    <property type="component" value="Chromosome 4"/>
</dbReference>
<keyword evidence="2" id="KW-1185">Reference proteome</keyword>
<reference evidence="1" key="1">
    <citation type="submission" date="2024-04" db="EMBL/GenBank/DDBJ databases">
        <authorList>
            <consortium name="Molecular Ecology Group"/>
        </authorList>
    </citation>
    <scope>NUCLEOTIDE SEQUENCE</scope>
</reference>
<sequence>MENAGQTKVVAILQILGLRMIGGNEGQGKKEREQSKDTKVKQTSPFLGKFALREQEIVVGHDAGVFFPSLKNLSLCLIQGRAIANGFCLERDLFYQINR</sequence>
<protein>
    <submittedName>
        <fullName evidence="1">Uncharacterized protein</fullName>
    </submittedName>
</protein>
<organism evidence="1 2">
    <name type="scientific">Lasius platythorax</name>
    <dbReference type="NCBI Taxonomy" id="488582"/>
    <lineage>
        <taxon>Eukaryota</taxon>
        <taxon>Metazoa</taxon>
        <taxon>Ecdysozoa</taxon>
        <taxon>Arthropoda</taxon>
        <taxon>Hexapoda</taxon>
        <taxon>Insecta</taxon>
        <taxon>Pterygota</taxon>
        <taxon>Neoptera</taxon>
        <taxon>Endopterygota</taxon>
        <taxon>Hymenoptera</taxon>
        <taxon>Apocrita</taxon>
        <taxon>Aculeata</taxon>
        <taxon>Formicoidea</taxon>
        <taxon>Formicidae</taxon>
        <taxon>Formicinae</taxon>
        <taxon>Lasius</taxon>
        <taxon>Lasius</taxon>
    </lineage>
</organism>
<dbReference type="EMBL" id="OZ034827">
    <property type="protein sequence ID" value="CAL1683689.1"/>
    <property type="molecule type" value="Genomic_DNA"/>
</dbReference>
<evidence type="ECO:0000313" key="2">
    <source>
        <dbReference type="Proteomes" id="UP001497644"/>
    </source>
</evidence>
<evidence type="ECO:0000313" key="1">
    <source>
        <dbReference type="EMBL" id="CAL1683689.1"/>
    </source>
</evidence>
<accession>A0AAV2NVK9</accession>